<sequence>MKKIEEMTQEELEEIIKEGDKRRERYYQEEASEAEKKELEEMQRYSERRLKYIREGNFYDALSKDYLHNQSYKERLAKAEELNGCKFKEAKPCKDRFAPRDDFSGVSYPSQCDGRVVSVPRSPGLWSIRLHGLVLGPIIGVCLLGVSMTDDSMPAWHSWLGLFLLTAFPFIMYKIGNAIRIVDAIEFNRHTGLVRTPYTLFRKPFYIPIEDLEYVVGPEVKNMRGSASMQTGYLSCRKYPEHYWFGNRIGIAGGGDTHDWSQMNRFMDITQPIDEYYHSAMEYTFKKNRNAHGNGPFPEVMKKYFDADDCQVNRMEVW</sequence>
<name>A0ABM6NC61_PSEO7</name>
<accession>A0ABM6NC61</accession>
<feature type="transmembrane region" description="Helical" evidence="1">
    <location>
        <begin position="130"/>
        <end position="149"/>
    </location>
</feature>
<keyword evidence="3" id="KW-1185">Reference proteome</keyword>
<dbReference type="RefSeq" id="WP_096040871.1">
    <property type="nucleotide sequence ID" value="NZ_CP011924.1"/>
</dbReference>
<proteinExistence type="predicted"/>
<keyword evidence="1" id="KW-1133">Transmembrane helix</keyword>
<feature type="transmembrane region" description="Helical" evidence="1">
    <location>
        <begin position="155"/>
        <end position="173"/>
    </location>
</feature>
<dbReference type="Proteomes" id="UP000016521">
    <property type="component" value="Chromosome I"/>
</dbReference>
<evidence type="ECO:0008006" key="4">
    <source>
        <dbReference type="Google" id="ProtNLM"/>
    </source>
</evidence>
<evidence type="ECO:0000313" key="3">
    <source>
        <dbReference type="Proteomes" id="UP000016521"/>
    </source>
</evidence>
<protein>
    <recommendedName>
        <fullName evidence="4">Transmembrane protein</fullName>
    </recommendedName>
</protein>
<dbReference type="EMBL" id="CP011924">
    <property type="protein sequence ID" value="ATD06400.1"/>
    <property type="molecule type" value="Genomic_DNA"/>
</dbReference>
<evidence type="ECO:0000313" key="2">
    <source>
        <dbReference type="EMBL" id="ATD06400.1"/>
    </source>
</evidence>
<organism evidence="2 3">
    <name type="scientific">Pseudoalteromonas piscicida</name>
    <dbReference type="NCBI Taxonomy" id="43662"/>
    <lineage>
        <taxon>Bacteria</taxon>
        <taxon>Pseudomonadati</taxon>
        <taxon>Pseudomonadota</taxon>
        <taxon>Gammaproteobacteria</taxon>
        <taxon>Alteromonadales</taxon>
        <taxon>Pseudoalteromonadaceae</taxon>
        <taxon>Pseudoalteromonas</taxon>
    </lineage>
</organism>
<evidence type="ECO:0000256" key="1">
    <source>
        <dbReference type="SAM" id="Phobius"/>
    </source>
</evidence>
<reference evidence="2 3" key="1">
    <citation type="submission" date="2015-06" db="EMBL/GenBank/DDBJ databases">
        <authorList>
            <person name="Xie B.-B."/>
            <person name="Rong J.-C."/>
            <person name="Qin Q.-L."/>
            <person name="Zhang Y.-Z."/>
        </authorList>
    </citation>
    <scope>NUCLEOTIDE SEQUENCE [LARGE SCALE GENOMIC DNA]</scope>
    <source>
        <strain evidence="2 3">JCM 20779</strain>
    </source>
</reference>
<keyword evidence="1" id="KW-0812">Transmembrane</keyword>
<gene>
    <name evidence="2" type="ORF">PPIS_a1247</name>
</gene>
<keyword evidence="1" id="KW-0472">Membrane</keyword>